<dbReference type="EMBL" id="CAXAMM010031668">
    <property type="protein sequence ID" value="CAK9068507.1"/>
    <property type="molecule type" value="Genomic_DNA"/>
</dbReference>
<accession>A0ABP0P0N7</accession>
<dbReference type="Proteomes" id="UP001642464">
    <property type="component" value="Unassembled WGS sequence"/>
</dbReference>
<organism evidence="2 3">
    <name type="scientific">Durusdinium trenchii</name>
    <dbReference type="NCBI Taxonomy" id="1381693"/>
    <lineage>
        <taxon>Eukaryota</taxon>
        <taxon>Sar</taxon>
        <taxon>Alveolata</taxon>
        <taxon>Dinophyceae</taxon>
        <taxon>Suessiales</taxon>
        <taxon>Symbiodiniaceae</taxon>
        <taxon>Durusdinium</taxon>
    </lineage>
</organism>
<comment type="caution">
    <text evidence="2">The sequence shown here is derived from an EMBL/GenBank/DDBJ whole genome shotgun (WGS) entry which is preliminary data.</text>
</comment>
<protein>
    <submittedName>
        <fullName evidence="2">Uncharacterized protein</fullName>
    </submittedName>
</protein>
<name>A0ABP0P0N7_9DINO</name>
<proteinExistence type="predicted"/>
<feature type="region of interest" description="Disordered" evidence="1">
    <location>
        <begin position="879"/>
        <end position="909"/>
    </location>
</feature>
<gene>
    <name evidence="2" type="ORF">SCF082_LOCUS34486</name>
</gene>
<evidence type="ECO:0000313" key="3">
    <source>
        <dbReference type="Proteomes" id="UP001642464"/>
    </source>
</evidence>
<feature type="compositionally biased region" description="Basic residues" evidence="1">
    <location>
        <begin position="783"/>
        <end position="806"/>
    </location>
</feature>
<keyword evidence="3" id="KW-1185">Reference proteome</keyword>
<sequence>MDYLDQQRCLFGTEAVLLCMEKFEALREACQKICNLLGDRLIIQPLKNLWCDLTTLRVLVNLSCGGGSLLDEGNPLAWSEIPAHLVQCPESIPLPTKQLQLKALWRQRWTQIAAGELNQGMYILALFKWILWFRHGVTETEYTNGLFIHTKRQDLPQDALRENIASTVAVISFLAFIQKESRTQQIIDYVRGWMPQIASRACSILTSARSIPIEEMLPLTISPGGVVRGLEESLSNRHRTVFVVVQKAWNAMYESGEVSEQLISGENLANSLQDLVYFLFSIEKKRKENGQHMWPRSSAVGSTLWKLQKAIVSFLAVGIDVFTRGWYMLEHDCSTVPPSRRGSGGSSQELQSAKKVRMTPDAIYELLESARKRTVNVRAGLGLLEGTRLSTVAGCKANAVDAWENKLVRVASYRQLQAMSHQLSLLTNGRIANLDSFREPPGVVLSRPQPGQQRFTRREDGRVRAGYLHEDGEEEEKKRALEIMMARETPESVPAFMENWEAIKKELRYFARVHKLPAEWSNVMSRKNWATLSEEAIHKGIAALNFLRHYSMFNLAQEGVRIQSGQLSKFAMELTIMCNRDEFDEVRYIGFSLGSADWAVLFWPLQRFSDGSGKDLFYLDPAGTAEWKFLLSPQRWQVVDHEVVVESGKIFMAPTTSQPLLKAFFGNMQCQKSVTIPDMALLAEVLTMPEELFNVKRMRRDQLLHALVDKIGANDEPWVKKTKELMQTPIKRKNIGDVLDELVLSEMPLEEQREFREVAEEIQSKKQTGWSIVEQKWRAKSKAKAKAKAKPKAKSHMWGARKRRRTSNVDVVPPIEDAPSSAAPVVEPERSAASVQPMQPAPVPAPAVMDTEAAASLPLHLEIPLAPVEAAPEVNDAAVLDGAPQPPAAGAAPGDARPDPAPRGPRAAGRGFINVWTDVQCSSCSSVAGQIKLDPFPGSRDAPTWFMRIKQADGSWASKFPGFRRRTTHVIGESEDFPVRWVQENRTCCPPP</sequence>
<reference evidence="2 3" key="1">
    <citation type="submission" date="2024-02" db="EMBL/GenBank/DDBJ databases">
        <authorList>
            <person name="Chen Y."/>
            <person name="Shah S."/>
            <person name="Dougan E. K."/>
            <person name="Thang M."/>
            <person name="Chan C."/>
        </authorList>
    </citation>
    <scope>NUCLEOTIDE SEQUENCE [LARGE SCALE GENOMIC DNA]</scope>
</reference>
<evidence type="ECO:0000313" key="2">
    <source>
        <dbReference type="EMBL" id="CAK9068507.1"/>
    </source>
</evidence>
<feature type="region of interest" description="Disordered" evidence="1">
    <location>
        <begin position="783"/>
        <end position="845"/>
    </location>
</feature>
<evidence type="ECO:0000256" key="1">
    <source>
        <dbReference type="SAM" id="MobiDB-lite"/>
    </source>
</evidence>